<dbReference type="KEGG" id="nia:A8C56_11935"/>
<dbReference type="InterPro" id="IPR005181">
    <property type="entry name" value="SASA"/>
</dbReference>
<feature type="domain" description="Sialate O-acetylesterase" evidence="3">
    <location>
        <begin position="15"/>
        <end position="240"/>
    </location>
</feature>
<evidence type="ECO:0000259" key="3">
    <source>
        <dbReference type="Pfam" id="PF03629"/>
    </source>
</evidence>
<sequence length="265" mass="28574">MLAANARAQGIPEKLDLYILMGQSNMAGRGPITPDIAAEHSERVYMFTKDTKWVIARHPLHFDKPAIAGVGPGLSFGIAMAAADSSAKIGLIPCAVGGTPIEHWKPGAYDSISKTHPYDDAVARIKAAMKYGTIKGVIWHQGESDSQPEKASVYLSQLSVLIKRIRELVGNPGLPFVVGQLGRYRPVYANINTELEKLPELVPFTAVVSSEGLVHKGDSTHFDGPSAQEMGRRMAAGMIQLQADRRSVPGQARQALPAKKNSNNL</sequence>
<evidence type="ECO:0000256" key="2">
    <source>
        <dbReference type="SAM" id="MobiDB-lite"/>
    </source>
</evidence>
<dbReference type="Proteomes" id="UP000077667">
    <property type="component" value="Chromosome"/>
</dbReference>
<organism evidence="4 5">
    <name type="scientific">Niabella ginsenosidivorans</name>
    <dbReference type="NCBI Taxonomy" id="1176587"/>
    <lineage>
        <taxon>Bacteria</taxon>
        <taxon>Pseudomonadati</taxon>
        <taxon>Bacteroidota</taxon>
        <taxon>Chitinophagia</taxon>
        <taxon>Chitinophagales</taxon>
        <taxon>Chitinophagaceae</taxon>
        <taxon>Niabella</taxon>
    </lineage>
</organism>
<evidence type="ECO:0000256" key="1">
    <source>
        <dbReference type="ARBA" id="ARBA00022801"/>
    </source>
</evidence>
<keyword evidence="5" id="KW-1185">Reference proteome</keyword>
<keyword evidence="1" id="KW-0378">Hydrolase</keyword>
<reference evidence="4 5" key="1">
    <citation type="submission" date="2016-05" db="EMBL/GenBank/DDBJ databases">
        <title>Niabella ginsenosidivorans BS26 whole genome sequencing.</title>
        <authorList>
            <person name="Im W.T."/>
            <person name="Siddiqi M.Z."/>
        </authorList>
    </citation>
    <scope>NUCLEOTIDE SEQUENCE [LARGE SCALE GENOMIC DNA]</scope>
    <source>
        <strain evidence="4 5">BS26</strain>
    </source>
</reference>
<dbReference type="InterPro" id="IPR052940">
    <property type="entry name" value="Carb_Esterase_6"/>
</dbReference>
<protein>
    <recommendedName>
        <fullName evidence="3">Sialate O-acetylesterase domain-containing protein</fullName>
    </recommendedName>
</protein>
<proteinExistence type="predicted"/>
<feature type="region of interest" description="Disordered" evidence="2">
    <location>
        <begin position="244"/>
        <end position="265"/>
    </location>
</feature>
<dbReference type="InterPro" id="IPR036514">
    <property type="entry name" value="SGNH_hydro_sf"/>
</dbReference>
<dbReference type="SUPFAM" id="SSF52266">
    <property type="entry name" value="SGNH hydrolase"/>
    <property type="match status" value="1"/>
</dbReference>
<dbReference type="STRING" id="1176587.A8C56_11935"/>
<accession>A0A1A9I4G1</accession>
<dbReference type="EMBL" id="CP015772">
    <property type="protein sequence ID" value="ANH81590.1"/>
    <property type="molecule type" value="Genomic_DNA"/>
</dbReference>
<evidence type="ECO:0000313" key="5">
    <source>
        <dbReference type="Proteomes" id="UP000077667"/>
    </source>
</evidence>
<dbReference type="PANTHER" id="PTHR31988">
    <property type="entry name" value="ESTERASE, PUTATIVE (DUF303)-RELATED"/>
    <property type="match status" value="1"/>
</dbReference>
<dbReference type="Gene3D" id="3.40.50.1110">
    <property type="entry name" value="SGNH hydrolase"/>
    <property type="match status" value="1"/>
</dbReference>
<name>A0A1A9I4G1_9BACT</name>
<dbReference type="Pfam" id="PF03629">
    <property type="entry name" value="SASA"/>
    <property type="match status" value="1"/>
</dbReference>
<dbReference type="PANTHER" id="PTHR31988:SF19">
    <property type="entry name" value="9-O-ACETYL-N-ACETYLNEURAMINIC ACID DEACETYLASE-RELATED"/>
    <property type="match status" value="1"/>
</dbReference>
<dbReference type="AlphaFoldDB" id="A0A1A9I4G1"/>
<gene>
    <name evidence="4" type="ORF">A8C56_11935</name>
</gene>
<evidence type="ECO:0000313" key="4">
    <source>
        <dbReference type="EMBL" id="ANH81590.1"/>
    </source>
</evidence>
<dbReference type="GO" id="GO:0016788">
    <property type="term" value="F:hydrolase activity, acting on ester bonds"/>
    <property type="evidence" value="ECO:0007669"/>
    <property type="project" value="UniProtKB-ARBA"/>
</dbReference>